<dbReference type="Pfam" id="PF01381">
    <property type="entry name" value="HTH_3"/>
    <property type="match status" value="1"/>
</dbReference>
<dbReference type="GO" id="GO:0003677">
    <property type="term" value="F:DNA binding"/>
    <property type="evidence" value="ECO:0007669"/>
    <property type="project" value="InterPro"/>
</dbReference>
<organism evidence="2 3">
    <name type="scientific">Candidatus Venteria ishoeyi</name>
    <dbReference type="NCBI Taxonomy" id="1899563"/>
    <lineage>
        <taxon>Bacteria</taxon>
        <taxon>Pseudomonadati</taxon>
        <taxon>Pseudomonadota</taxon>
        <taxon>Gammaproteobacteria</taxon>
        <taxon>Thiotrichales</taxon>
        <taxon>Thiotrichaceae</taxon>
        <taxon>Venteria</taxon>
    </lineage>
</organism>
<evidence type="ECO:0000313" key="2">
    <source>
        <dbReference type="EMBL" id="SEH06097.1"/>
    </source>
</evidence>
<dbReference type="InterPro" id="IPR010982">
    <property type="entry name" value="Lambda_DNA-bd_dom_sf"/>
</dbReference>
<keyword evidence="3" id="KW-1185">Reference proteome</keyword>
<dbReference type="InterPro" id="IPR001387">
    <property type="entry name" value="Cro/C1-type_HTH"/>
</dbReference>
<dbReference type="EMBL" id="FMSV02000429">
    <property type="protein sequence ID" value="SEH06097.1"/>
    <property type="molecule type" value="Genomic_DNA"/>
</dbReference>
<dbReference type="SMART" id="SM00530">
    <property type="entry name" value="HTH_XRE"/>
    <property type="match status" value="1"/>
</dbReference>
<sequence length="91" mass="10576">MIHSMKKGKTIHDQRYQSLISELAKERIRLSISQGELAAQIGLNQSDISKIEKYEKRLDVLEFSMVLEALRIDENTRLQQIVKKFTGFPNE</sequence>
<proteinExistence type="predicted"/>
<dbReference type="Gene3D" id="1.10.260.40">
    <property type="entry name" value="lambda repressor-like DNA-binding domains"/>
    <property type="match status" value="1"/>
</dbReference>
<dbReference type="PROSITE" id="PS50943">
    <property type="entry name" value="HTH_CROC1"/>
    <property type="match status" value="1"/>
</dbReference>
<name>A0A1H6F7I8_9GAMM</name>
<evidence type="ECO:0000259" key="1">
    <source>
        <dbReference type="PROSITE" id="PS50943"/>
    </source>
</evidence>
<dbReference type="SUPFAM" id="SSF47413">
    <property type="entry name" value="lambda repressor-like DNA-binding domains"/>
    <property type="match status" value="1"/>
</dbReference>
<dbReference type="AlphaFoldDB" id="A0A1H6F7I8"/>
<protein>
    <recommendedName>
        <fullName evidence="1">HTH cro/C1-type domain-containing protein</fullName>
    </recommendedName>
</protein>
<evidence type="ECO:0000313" key="3">
    <source>
        <dbReference type="Proteomes" id="UP000236724"/>
    </source>
</evidence>
<dbReference type="Proteomes" id="UP000236724">
    <property type="component" value="Unassembled WGS sequence"/>
</dbReference>
<accession>A0A1H6F7I8</accession>
<feature type="domain" description="HTH cro/C1-type" evidence="1">
    <location>
        <begin position="23"/>
        <end position="77"/>
    </location>
</feature>
<dbReference type="OrthoDB" id="9803379at2"/>
<dbReference type="CDD" id="cd00093">
    <property type="entry name" value="HTH_XRE"/>
    <property type="match status" value="1"/>
</dbReference>
<gene>
    <name evidence="2" type="ORF">MBHS_01952</name>
</gene>
<reference evidence="2 3" key="1">
    <citation type="submission" date="2016-10" db="EMBL/GenBank/DDBJ databases">
        <authorList>
            <person name="de Groot N.N."/>
        </authorList>
    </citation>
    <scope>NUCLEOTIDE SEQUENCE [LARGE SCALE GENOMIC DNA]</scope>
    <source>
        <strain evidence="2">MBHS1</strain>
    </source>
</reference>